<dbReference type="SUPFAM" id="SSF53474">
    <property type="entry name" value="alpha/beta-Hydrolases"/>
    <property type="match status" value="1"/>
</dbReference>
<accession>A0A2W1JPE7</accession>
<dbReference type="Proteomes" id="UP000248857">
    <property type="component" value="Unassembled WGS sequence"/>
</dbReference>
<evidence type="ECO:0000256" key="3">
    <source>
        <dbReference type="SAM" id="MobiDB-lite"/>
    </source>
</evidence>
<evidence type="ECO:0000256" key="1">
    <source>
        <dbReference type="ARBA" id="ARBA00006499"/>
    </source>
</evidence>
<dbReference type="InterPro" id="IPR050565">
    <property type="entry name" value="LYPA1-2/EST-like"/>
</dbReference>
<dbReference type="AlphaFoldDB" id="A0A2W1JPE7"/>
<proteinExistence type="inferred from homology"/>
<evidence type="ECO:0000259" key="4">
    <source>
        <dbReference type="Pfam" id="PF02230"/>
    </source>
</evidence>
<feature type="domain" description="Phospholipase/carboxylesterase/thioesterase" evidence="4">
    <location>
        <begin position="87"/>
        <end position="271"/>
    </location>
</feature>
<feature type="region of interest" description="Disordered" evidence="3">
    <location>
        <begin position="47"/>
        <end position="69"/>
    </location>
</feature>
<dbReference type="InterPro" id="IPR029058">
    <property type="entry name" value="AB_hydrolase_fold"/>
</dbReference>
<dbReference type="PANTHER" id="PTHR10655">
    <property type="entry name" value="LYSOPHOSPHOLIPASE-RELATED"/>
    <property type="match status" value="1"/>
</dbReference>
<comment type="caution">
    <text evidence="5">The sequence shown here is derived from an EMBL/GenBank/DDBJ whole genome shotgun (WGS) entry which is preliminary data.</text>
</comment>
<evidence type="ECO:0000313" key="6">
    <source>
        <dbReference type="Proteomes" id="UP000248857"/>
    </source>
</evidence>
<protein>
    <recommendedName>
        <fullName evidence="4">Phospholipase/carboxylesterase/thioesterase domain-containing protein</fullName>
    </recommendedName>
</protein>
<name>A0A2W1JPE7_9CYAN</name>
<evidence type="ECO:0000256" key="2">
    <source>
        <dbReference type="ARBA" id="ARBA00022801"/>
    </source>
</evidence>
<reference evidence="5 6" key="1">
    <citation type="journal article" date="2018" name="Sci. Rep.">
        <title>A novel species of the marine cyanobacterium Acaryochloris with a unique pigment content and lifestyle.</title>
        <authorList>
            <person name="Partensky F."/>
            <person name="Six C."/>
            <person name="Ratin M."/>
            <person name="Garczarek L."/>
            <person name="Vaulot D."/>
            <person name="Probert I."/>
            <person name="Calteau A."/>
            <person name="Gourvil P."/>
            <person name="Marie D."/>
            <person name="Grebert T."/>
            <person name="Bouchier C."/>
            <person name="Le Panse S."/>
            <person name="Gachenot M."/>
            <person name="Rodriguez F."/>
            <person name="Garrido J.L."/>
        </authorList>
    </citation>
    <scope>NUCLEOTIDE SEQUENCE [LARGE SCALE GENOMIC DNA]</scope>
    <source>
        <strain evidence="5 6">RCC1774</strain>
    </source>
</reference>
<keyword evidence="2" id="KW-0378">Hydrolase</keyword>
<sequence>MQKMHVFYNKSVQSRFKIPHRFVLLIAILLICSVGCDANVLPSRDVASPLPAPPNPSHQDSATKSERQIDDTSWGGLNVEFAGVPLEQAERIIVLLHGYGAQGDDLVGLEKELEAGERAAFIYPAAPLALKSGGLAWTQFNGNGFESSYQQLLSFMNDLHNKYPDRSITVGGFSQGAMMASNLLAEESLQIEGMLLYSPYLALARPPHTGESLPKVFLAHGRSDKVLAFSESEKMRQTLQSKGYDVTWFPFDGGHTIPPSVISASNKFLRKM</sequence>
<dbReference type="Gene3D" id="3.40.50.1820">
    <property type="entry name" value="alpha/beta hydrolase"/>
    <property type="match status" value="1"/>
</dbReference>
<dbReference type="PANTHER" id="PTHR10655:SF17">
    <property type="entry name" value="LYSOPHOSPHOLIPASE-LIKE PROTEIN 1"/>
    <property type="match status" value="1"/>
</dbReference>
<dbReference type="InterPro" id="IPR003140">
    <property type="entry name" value="PLipase/COase/thioEstase"/>
</dbReference>
<comment type="similarity">
    <text evidence="1">Belongs to the AB hydrolase superfamily. AB hydrolase 2 family.</text>
</comment>
<dbReference type="Pfam" id="PF02230">
    <property type="entry name" value="Abhydrolase_2"/>
    <property type="match status" value="1"/>
</dbReference>
<organism evidence="5 6">
    <name type="scientific">Acaryochloris thomasi RCC1774</name>
    <dbReference type="NCBI Taxonomy" id="1764569"/>
    <lineage>
        <taxon>Bacteria</taxon>
        <taxon>Bacillati</taxon>
        <taxon>Cyanobacteriota</taxon>
        <taxon>Cyanophyceae</taxon>
        <taxon>Acaryochloridales</taxon>
        <taxon>Acaryochloridaceae</taxon>
        <taxon>Acaryochloris</taxon>
        <taxon>Acaryochloris thomasi</taxon>
    </lineage>
</organism>
<keyword evidence="6" id="KW-1185">Reference proteome</keyword>
<dbReference type="EMBL" id="PQWO01000001">
    <property type="protein sequence ID" value="PZD75228.1"/>
    <property type="molecule type" value="Genomic_DNA"/>
</dbReference>
<dbReference type="RefSeq" id="WP_110984313.1">
    <property type="nucleotide sequence ID" value="NZ_CAWNWM010000001.1"/>
</dbReference>
<evidence type="ECO:0000313" key="5">
    <source>
        <dbReference type="EMBL" id="PZD75228.1"/>
    </source>
</evidence>
<dbReference type="GO" id="GO:0016787">
    <property type="term" value="F:hydrolase activity"/>
    <property type="evidence" value="ECO:0007669"/>
    <property type="project" value="UniProtKB-KW"/>
</dbReference>
<gene>
    <name evidence="5" type="ORF">C1752_00335</name>
</gene>